<dbReference type="OrthoDB" id="3766782at2759"/>
<evidence type="ECO:0000256" key="1">
    <source>
        <dbReference type="PIRNR" id="PIRNR001866"/>
    </source>
</evidence>
<dbReference type="InterPro" id="IPR016326">
    <property type="entry name" value="Mating_factor_a"/>
</dbReference>
<dbReference type="GO" id="GO:0000772">
    <property type="term" value="F:mating pheromone activity"/>
    <property type="evidence" value="ECO:0007669"/>
    <property type="project" value="InterPro"/>
</dbReference>
<evidence type="ECO:0000259" key="3">
    <source>
        <dbReference type="Pfam" id="PF05436"/>
    </source>
</evidence>
<dbReference type="EMBL" id="CU928180">
    <property type="protein sequence ID" value="CAR30230.1"/>
    <property type="molecule type" value="Genomic_DNA"/>
</dbReference>
<sequence length="181" mass="20186">MLKSFSLFLAFALTSITVSAAPINITDSDPVIPRESICGFLDLTDAEDLALLPVSNGTHSGILVVNTTILAQAFGSDDILTKRDANAEAEADPWRWLSLSRGQPMYKRDANAEADAEPWRWLSLSRGQPMYKRDANAEADAEPWRWLSLSRGQPMYKRDANAEADAEPWRWLSLARGQPMY</sequence>
<keyword evidence="2" id="KW-0732">Signal</keyword>
<dbReference type="PIRSF" id="PIRSF001866">
    <property type="entry name" value="Mating_factor_alpha"/>
    <property type="match status" value="1"/>
</dbReference>
<dbReference type="OMA" id="AEAKWGW"/>
<dbReference type="HOGENOM" id="CLU_136956_0_0_1"/>
<dbReference type="GO" id="GO:0005576">
    <property type="term" value="C:extracellular region"/>
    <property type="evidence" value="ECO:0007669"/>
    <property type="project" value="UniProtKB-UniRule"/>
</dbReference>
<dbReference type="FunCoup" id="C5E2G9">
    <property type="interactions" value="140"/>
</dbReference>
<proteinExistence type="predicted"/>
<protein>
    <recommendedName>
        <fullName evidence="1">Mating factor alpha</fullName>
    </recommendedName>
</protein>
<dbReference type="eggNOG" id="ENOG502S0T3">
    <property type="taxonomic scope" value="Eukaryota"/>
</dbReference>
<dbReference type="InterPro" id="IPR006742">
    <property type="entry name" value="Mating_factor_alpha_C"/>
</dbReference>
<dbReference type="InterPro" id="IPR008675">
    <property type="entry name" value="Mating_factor_alpha_N"/>
</dbReference>
<dbReference type="RefSeq" id="XP_002556092.1">
    <property type="nucleotide sequence ID" value="XM_002556046.1"/>
</dbReference>
<feature type="signal peptide" evidence="2">
    <location>
        <begin position="1"/>
        <end position="20"/>
    </location>
</feature>
<dbReference type="Pfam" id="PF05436">
    <property type="entry name" value="MF_alpha_N"/>
    <property type="match status" value="1"/>
</dbReference>
<gene>
    <name evidence="4" type="ordered locus">KLTH0H04862g</name>
</gene>
<reference evidence="4 5" key="1">
    <citation type="journal article" date="2009" name="Genome Res.">
        <title>Comparative genomics of protoploid Saccharomycetaceae.</title>
        <authorList>
            <consortium name="The Genolevures Consortium"/>
            <person name="Souciet J.-L."/>
            <person name="Dujon B."/>
            <person name="Gaillardin C."/>
            <person name="Johnston M."/>
            <person name="Baret P.V."/>
            <person name="Cliften P."/>
            <person name="Sherman D.J."/>
            <person name="Weissenbach J."/>
            <person name="Westhof E."/>
            <person name="Wincker P."/>
            <person name="Jubin C."/>
            <person name="Poulain J."/>
            <person name="Barbe V."/>
            <person name="Segurens B."/>
            <person name="Artiguenave F."/>
            <person name="Anthouard V."/>
            <person name="Vacherie B."/>
            <person name="Val M.-E."/>
            <person name="Fulton R.S."/>
            <person name="Minx P."/>
            <person name="Wilson R."/>
            <person name="Durrens P."/>
            <person name="Jean G."/>
            <person name="Marck C."/>
            <person name="Martin T."/>
            <person name="Nikolski M."/>
            <person name="Rolland T."/>
            <person name="Seret M.-L."/>
            <person name="Casaregola S."/>
            <person name="Despons L."/>
            <person name="Fairhead C."/>
            <person name="Fischer G."/>
            <person name="Lafontaine I."/>
            <person name="Leh V."/>
            <person name="Lemaire M."/>
            <person name="de Montigny J."/>
            <person name="Neuveglise C."/>
            <person name="Thierry A."/>
            <person name="Blanc-Lenfle I."/>
            <person name="Bleykasten C."/>
            <person name="Diffels J."/>
            <person name="Fritsch E."/>
            <person name="Frangeul L."/>
            <person name="Goeffon A."/>
            <person name="Jauniaux N."/>
            <person name="Kachouri-Lafond R."/>
            <person name="Payen C."/>
            <person name="Potier S."/>
            <person name="Pribylova L."/>
            <person name="Ozanne C."/>
            <person name="Richard G.-F."/>
            <person name="Sacerdot C."/>
            <person name="Straub M.-L."/>
            <person name="Talla E."/>
        </authorList>
    </citation>
    <scope>NUCLEOTIDE SEQUENCE [LARGE SCALE GENOMIC DNA]</scope>
    <source>
        <strain evidence="5">ATCC 56472 / CBS 6340 / NRRL Y-8284</strain>
    </source>
</reference>
<evidence type="ECO:0000313" key="4">
    <source>
        <dbReference type="EMBL" id="CAR30230.1"/>
    </source>
</evidence>
<dbReference type="Pfam" id="PF04648">
    <property type="entry name" value="MF_alpha"/>
    <property type="match status" value="4"/>
</dbReference>
<dbReference type="KEGG" id="lth:KLTH0H04862g"/>
<organism evidence="4 5">
    <name type="scientific">Lachancea thermotolerans (strain ATCC 56472 / CBS 6340 / NRRL Y-8284)</name>
    <name type="common">Yeast</name>
    <name type="synonym">Kluyveromyces thermotolerans</name>
    <dbReference type="NCBI Taxonomy" id="559295"/>
    <lineage>
        <taxon>Eukaryota</taxon>
        <taxon>Fungi</taxon>
        <taxon>Dikarya</taxon>
        <taxon>Ascomycota</taxon>
        <taxon>Saccharomycotina</taxon>
        <taxon>Saccharomycetes</taxon>
        <taxon>Saccharomycetales</taxon>
        <taxon>Saccharomycetaceae</taxon>
        <taxon>Lachancea</taxon>
    </lineage>
</organism>
<feature type="domain" description="Mating factor alpha precursor N-terminal" evidence="3">
    <location>
        <begin position="5"/>
        <end position="83"/>
    </location>
</feature>
<accession>C5E2G9</accession>
<dbReference type="InParanoid" id="C5E2G9"/>
<dbReference type="GO" id="GO:0007618">
    <property type="term" value="P:mating"/>
    <property type="evidence" value="ECO:0007669"/>
    <property type="project" value="UniProtKB-UniRule"/>
</dbReference>
<keyword evidence="1" id="KW-0588">Pheromone</keyword>
<feature type="chain" id="PRO_5002950627" description="Mating factor alpha" evidence="2">
    <location>
        <begin position="21"/>
        <end position="181"/>
    </location>
</feature>
<name>C5E2G9_LACTC</name>
<dbReference type="Proteomes" id="UP000002036">
    <property type="component" value="Chromosome H"/>
</dbReference>
<dbReference type="GeneID" id="8294406"/>
<evidence type="ECO:0000256" key="2">
    <source>
        <dbReference type="SAM" id="SignalP"/>
    </source>
</evidence>
<keyword evidence="5" id="KW-1185">Reference proteome</keyword>
<evidence type="ECO:0000313" key="5">
    <source>
        <dbReference type="Proteomes" id="UP000002036"/>
    </source>
</evidence>
<dbReference type="GO" id="GO:0000750">
    <property type="term" value="P:pheromone-dependent signal transduction involved in conjugation with cellular fusion"/>
    <property type="evidence" value="ECO:0007669"/>
    <property type="project" value="UniProtKB-UniRule"/>
</dbReference>
<dbReference type="AlphaFoldDB" id="C5E2G9"/>